<sequence>PFNFVPQLIHLNKDHQYFEDGDICRHMYLQDLYISETDEKKSLSESEFACHIAGCCAVLSTLEEYEHHYNSLHRHVCCSCRRSFPSPRLLDIHIQEWHDSLFTLLAEKQDMVRLQGKAFHPLHLSGQRARKTVPHRRLTTILLPFQYQCLVEGCGQKFRTSQDRKDHLIRVHKYPPDFRFDRRKK</sequence>
<gene>
    <name evidence="2" type="ORF">GSTENG00030647001</name>
</gene>
<dbReference type="InterPro" id="IPR039258">
    <property type="entry name" value="ZNF511"/>
</dbReference>
<organism evidence="2">
    <name type="scientific">Tetraodon nigroviridis</name>
    <name type="common">Spotted green pufferfish</name>
    <name type="synonym">Chelonodon nigroviridis</name>
    <dbReference type="NCBI Taxonomy" id="99883"/>
    <lineage>
        <taxon>Eukaryota</taxon>
        <taxon>Metazoa</taxon>
        <taxon>Chordata</taxon>
        <taxon>Craniata</taxon>
        <taxon>Vertebrata</taxon>
        <taxon>Euteleostomi</taxon>
        <taxon>Actinopterygii</taxon>
        <taxon>Neopterygii</taxon>
        <taxon>Teleostei</taxon>
        <taxon>Neoteleostei</taxon>
        <taxon>Acanthomorphata</taxon>
        <taxon>Eupercaria</taxon>
        <taxon>Tetraodontiformes</taxon>
        <taxon>Tetradontoidea</taxon>
        <taxon>Tetraodontidae</taxon>
        <taxon>Tetraodon</taxon>
    </lineage>
</organism>
<dbReference type="SMART" id="SM00355">
    <property type="entry name" value="ZnF_C2H2"/>
    <property type="match status" value="3"/>
</dbReference>
<dbReference type="InterPro" id="IPR013087">
    <property type="entry name" value="Znf_C2H2_type"/>
</dbReference>
<evidence type="ECO:0000259" key="1">
    <source>
        <dbReference type="PROSITE" id="PS00028"/>
    </source>
</evidence>
<evidence type="ECO:0000313" key="2">
    <source>
        <dbReference type="EMBL" id="CAG09390.1"/>
    </source>
</evidence>
<feature type="domain" description="C2H2-type" evidence="1">
    <location>
        <begin position="149"/>
        <end position="172"/>
    </location>
</feature>
<dbReference type="InterPro" id="IPR036236">
    <property type="entry name" value="Znf_C2H2_sf"/>
</dbReference>
<feature type="non-terminal residue" evidence="2">
    <location>
        <position position="1"/>
    </location>
</feature>
<comment type="caution">
    <text evidence="2">The sequence shown here is derived from an EMBL/GenBank/DDBJ whole genome shotgun (WGS) entry which is preliminary data.</text>
</comment>
<dbReference type="EMBL" id="CAAE01015006">
    <property type="protein sequence ID" value="CAG09390.1"/>
    <property type="molecule type" value="Genomic_DNA"/>
</dbReference>
<feature type="domain" description="C2H2-type" evidence="1">
    <location>
        <begin position="77"/>
        <end position="98"/>
    </location>
</feature>
<dbReference type="SUPFAM" id="SSF57667">
    <property type="entry name" value="beta-beta-alpha zinc fingers"/>
    <property type="match status" value="1"/>
</dbReference>
<reference evidence="2" key="1">
    <citation type="journal article" date="2004" name="Nature">
        <title>Genome duplication in the teleost fish Tetraodon nigroviridis reveals the early vertebrate proto-karyotype.</title>
        <authorList>
            <person name="Jaillon O."/>
            <person name="Aury J.-M."/>
            <person name="Brunet F."/>
            <person name="Petit J.-L."/>
            <person name="Stange-Thomann N."/>
            <person name="Mauceli E."/>
            <person name="Bouneau L."/>
            <person name="Fischer C."/>
            <person name="Ozouf-Costaz C."/>
            <person name="Bernot A."/>
            <person name="Nicaud S."/>
            <person name="Jaffe D."/>
            <person name="Fisher S."/>
            <person name="Lutfalla G."/>
            <person name="Dossat C."/>
            <person name="Segurens B."/>
            <person name="Dasilva C."/>
            <person name="Salanoubat M."/>
            <person name="Levy M."/>
            <person name="Boudet N."/>
            <person name="Castellano S."/>
            <person name="Anthouard V."/>
            <person name="Jubin C."/>
            <person name="Castelli V."/>
            <person name="Katinka M."/>
            <person name="Vacherie B."/>
            <person name="Biemont C."/>
            <person name="Skalli Z."/>
            <person name="Cattolico L."/>
            <person name="Poulain J."/>
            <person name="De Berardinis V."/>
            <person name="Cruaud C."/>
            <person name="Duprat S."/>
            <person name="Brottier P."/>
            <person name="Coutanceau J.-P."/>
            <person name="Gouzy J."/>
            <person name="Parra G."/>
            <person name="Lardier G."/>
            <person name="Chapple C."/>
            <person name="McKernan K.J."/>
            <person name="McEwan P."/>
            <person name="Bosak S."/>
            <person name="Kellis M."/>
            <person name="Volff J.-N."/>
            <person name="Guigo R."/>
            <person name="Zody M.C."/>
            <person name="Mesirov J."/>
            <person name="Lindblad-Toh K."/>
            <person name="Birren B."/>
            <person name="Nusbaum C."/>
            <person name="Kahn D."/>
            <person name="Robinson-Rechavi M."/>
            <person name="Laudet V."/>
            <person name="Schachter V."/>
            <person name="Quetier F."/>
            <person name="Saurin W."/>
            <person name="Scarpelli C."/>
            <person name="Wincker P."/>
            <person name="Lander E.S."/>
            <person name="Weissenbach J."/>
            <person name="Roest Crollius H."/>
        </authorList>
    </citation>
    <scope>NUCLEOTIDE SEQUENCE [LARGE SCALE GENOMIC DNA]</scope>
</reference>
<dbReference type="PROSITE" id="PS00028">
    <property type="entry name" value="ZINC_FINGER_C2H2_1"/>
    <property type="match status" value="2"/>
</dbReference>
<proteinExistence type="predicted"/>
<dbReference type="KEGG" id="tng:GSTEN00030647G001"/>
<name>Q4RQE2_TETNG</name>
<dbReference type="PANTHER" id="PTHR21354:SF0">
    <property type="entry name" value="ZINC FINGER PROTEIN 511"/>
    <property type="match status" value="1"/>
</dbReference>
<protein>
    <submittedName>
        <fullName evidence="2">(spotted green pufferfish) hypothetical protein</fullName>
    </submittedName>
</protein>
<dbReference type="Gene3D" id="3.30.160.60">
    <property type="entry name" value="Classic Zinc Finger"/>
    <property type="match status" value="1"/>
</dbReference>
<reference evidence="2" key="2">
    <citation type="submission" date="2004-02" db="EMBL/GenBank/DDBJ databases">
        <authorList>
            <consortium name="Genoscope"/>
            <consortium name="Whitehead Institute Centre for Genome Research"/>
        </authorList>
    </citation>
    <scope>NUCLEOTIDE SEQUENCE</scope>
</reference>
<accession>Q4RQE2</accession>
<dbReference type="PANTHER" id="PTHR21354">
    <property type="entry name" value="ZINC FINGER PROTEIN 511"/>
    <property type="match status" value="1"/>
</dbReference>
<dbReference type="OrthoDB" id="18440at2759"/>
<feature type="non-terminal residue" evidence="2">
    <location>
        <position position="185"/>
    </location>
</feature>
<dbReference type="AlphaFoldDB" id="Q4RQE2"/>